<gene>
    <name evidence="2" type="ORF">BB561_001891</name>
</gene>
<feature type="chain" id="PRO_5015526236" evidence="1">
    <location>
        <begin position="23"/>
        <end position="130"/>
    </location>
</feature>
<keyword evidence="3" id="KW-1185">Reference proteome</keyword>
<reference evidence="2 3" key="1">
    <citation type="journal article" date="2018" name="MBio">
        <title>Comparative Genomics Reveals the Core Gene Toolbox for the Fungus-Insect Symbiosis.</title>
        <authorList>
            <person name="Wang Y."/>
            <person name="Stata M."/>
            <person name="Wang W."/>
            <person name="Stajich J.E."/>
            <person name="White M.M."/>
            <person name="Moncalvo J.M."/>
        </authorList>
    </citation>
    <scope>NUCLEOTIDE SEQUENCE [LARGE SCALE GENOMIC DNA]</scope>
    <source>
        <strain evidence="2 3">SWE-8-4</strain>
    </source>
</reference>
<keyword evidence="1" id="KW-0732">Signal</keyword>
<dbReference type="STRING" id="133385.A0A2T9YSV1"/>
<name>A0A2T9YSV1_9FUNG</name>
<protein>
    <submittedName>
        <fullName evidence="2">Uncharacterized protein</fullName>
    </submittedName>
</protein>
<sequence>MKTTLSISTVAVILLSISVINGQQIPNEVRLEGSYDNQDQIFNSLIASGISNLKCKEGRLGIDCPIVGAEFVSRLSCLLKGKQPGAEKGGIGISAPGSLRASCPLIVDIQKCMNKCVDDAKIDIEILHKL</sequence>
<dbReference type="AlphaFoldDB" id="A0A2T9YSV1"/>
<feature type="signal peptide" evidence="1">
    <location>
        <begin position="1"/>
        <end position="22"/>
    </location>
</feature>
<proteinExistence type="predicted"/>
<organism evidence="2 3">
    <name type="scientific">Smittium simulii</name>
    <dbReference type="NCBI Taxonomy" id="133385"/>
    <lineage>
        <taxon>Eukaryota</taxon>
        <taxon>Fungi</taxon>
        <taxon>Fungi incertae sedis</taxon>
        <taxon>Zoopagomycota</taxon>
        <taxon>Kickxellomycotina</taxon>
        <taxon>Harpellomycetes</taxon>
        <taxon>Harpellales</taxon>
        <taxon>Legeriomycetaceae</taxon>
        <taxon>Smittium</taxon>
    </lineage>
</organism>
<dbReference type="EMBL" id="MBFR01000059">
    <property type="protein sequence ID" value="PVU95344.1"/>
    <property type="molecule type" value="Genomic_DNA"/>
</dbReference>
<evidence type="ECO:0000313" key="3">
    <source>
        <dbReference type="Proteomes" id="UP000245383"/>
    </source>
</evidence>
<accession>A0A2T9YSV1</accession>
<evidence type="ECO:0000256" key="1">
    <source>
        <dbReference type="SAM" id="SignalP"/>
    </source>
</evidence>
<dbReference type="Proteomes" id="UP000245383">
    <property type="component" value="Unassembled WGS sequence"/>
</dbReference>
<evidence type="ECO:0000313" key="2">
    <source>
        <dbReference type="EMBL" id="PVU95344.1"/>
    </source>
</evidence>
<comment type="caution">
    <text evidence="2">The sequence shown here is derived from an EMBL/GenBank/DDBJ whole genome shotgun (WGS) entry which is preliminary data.</text>
</comment>